<gene>
    <name evidence="1" type="ORF">SAMN02949497_0366</name>
</gene>
<dbReference type="OrthoDB" id="9816564at2"/>
<keyword evidence="1" id="KW-0378">Hydrolase</keyword>
<sequence>MKFPNHQQLKDIDLVTVDVFDTLLQRKPISENRRLLNAVRSLCLHPDLKPYGLDPGVVLQLRIQAKRYAYRTLAIAAPEREITLDGLLAGPARLLGMPDGAETLWATLEVDQDAQSVRVNRKLCAALRQIKTLGKRVVALSDTYYSKPQIARLLEGTGCLGVVDDIHTSADLGFTKRGGQAFLRVAEREGVSLRCIIHIGDDVWADGVQAAKHGIQVFVTPQPNYKIALHKLDGGLFSAQRVIKNKLTSLSDSAGYNNHQQPLSKGDIGQQILGPITAEYCLWLWLYLASIPQPENTVALFCARGGLRMRRVFATVLERLGLSVPVRTEDFMVSRLVAARTALVRGSRYACAELAREHKHASLATVARALSSVPLVFGEYWNRPFSPEIFFESLDRDPAGIALRQDLSLQSDLFGRHLDAVAQGTGRLLLCDTGLFASTQRLLEEGMPERHWESVLFARANYKGFATPHFARATGLMVERNFYHPLWIKSIVLRYWHIVEALFEPELPSVKSFHVATDGGVVSNLEFNGWETCLDGAGDSWFAGTLEYLEDLRAGDIPKILADSEAAWRHLRRLILFPRRSDVALMAVDHRSMDFGRDSQVGTWPAKTVAGRFRWRELRESLWREGYIALACPRLNTLFQIAWESAYILRPALALMLRRR</sequence>
<dbReference type="SUPFAM" id="SSF56784">
    <property type="entry name" value="HAD-like"/>
    <property type="match status" value="1"/>
</dbReference>
<dbReference type="STRING" id="1760988.SAMN02949497_0366"/>
<name>A0A1Y6D9G8_9GAMM</name>
<dbReference type="GO" id="GO:0016787">
    <property type="term" value="F:hydrolase activity"/>
    <property type="evidence" value="ECO:0007669"/>
    <property type="project" value="UniProtKB-KW"/>
</dbReference>
<accession>A0A1Y6D9G8</accession>
<dbReference type="Pfam" id="PF00702">
    <property type="entry name" value="Hydrolase"/>
    <property type="match status" value="1"/>
</dbReference>
<dbReference type="InterPro" id="IPR023214">
    <property type="entry name" value="HAD_sf"/>
</dbReference>
<dbReference type="Proteomes" id="UP000192923">
    <property type="component" value="Unassembled WGS sequence"/>
</dbReference>
<dbReference type="Gene3D" id="3.40.50.1000">
    <property type="entry name" value="HAD superfamily/HAD-like"/>
    <property type="match status" value="1"/>
</dbReference>
<dbReference type="InterPro" id="IPR036412">
    <property type="entry name" value="HAD-like_sf"/>
</dbReference>
<evidence type="ECO:0000313" key="2">
    <source>
        <dbReference type="Proteomes" id="UP000192923"/>
    </source>
</evidence>
<dbReference type="EMBL" id="FXAM01000002">
    <property type="protein sequence ID" value="SMF97343.1"/>
    <property type="molecule type" value="Genomic_DNA"/>
</dbReference>
<evidence type="ECO:0000313" key="1">
    <source>
        <dbReference type="EMBL" id="SMF97343.1"/>
    </source>
</evidence>
<protein>
    <submittedName>
        <fullName evidence="1">Haloacid dehalogenase-like hydrolase</fullName>
    </submittedName>
</protein>
<dbReference type="AlphaFoldDB" id="A0A1Y6D9G8"/>
<proteinExistence type="predicted"/>
<dbReference type="Gene3D" id="1.10.150.400">
    <property type="match status" value="1"/>
</dbReference>
<organism evidence="1 2">
    <name type="scientific">Methylomagnum ishizawai</name>
    <dbReference type="NCBI Taxonomy" id="1760988"/>
    <lineage>
        <taxon>Bacteria</taxon>
        <taxon>Pseudomonadati</taxon>
        <taxon>Pseudomonadota</taxon>
        <taxon>Gammaproteobacteria</taxon>
        <taxon>Methylococcales</taxon>
        <taxon>Methylococcaceae</taxon>
        <taxon>Methylomagnum</taxon>
    </lineage>
</organism>
<reference evidence="1 2" key="1">
    <citation type="submission" date="2016-12" db="EMBL/GenBank/DDBJ databases">
        <authorList>
            <person name="Song W.-J."/>
            <person name="Kurnit D.M."/>
        </authorList>
    </citation>
    <scope>NUCLEOTIDE SEQUENCE [LARGE SCALE GENOMIC DNA]</scope>
    <source>
        <strain evidence="1 2">175</strain>
    </source>
</reference>
<keyword evidence="2" id="KW-1185">Reference proteome</keyword>
<dbReference type="RefSeq" id="WP_085216383.1">
    <property type="nucleotide sequence ID" value="NZ_FXAM01000002.1"/>
</dbReference>